<evidence type="ECO:0000313" key="10">
    <source>
        <dbReference type="EMBL" id="SNR82795.1"/>
    </source>
</evidence>
<dbReference type="GO" id="GO:0005506">
    <property type="term" value="F:iron ion binding"/>
    <property type="evidence" value="ECO:0007669"/>
    <property type="project" value="UniProtKB-UniRule"/>
</dbReference>
<keyword evidence="11" id="KW-1185">Reference proteome</keyword>
<evidence type="ECO:0000256" key="8">
    <source>
        <dbReference type="RuleBase" id="RU368020"/>
    </source>
</evidence>
<dbReference type="Pfam" id="PF13459">
    <property type="entry name" value="Fer4_15"/>
    <property type="match status" value="1"/>
</dbReference>
<dbReference type="AlphaFoldDB" id="A0A238ZH47"/>
<keyword evidence="2 8" id="KW-0813">Transport</keyword>
<comment type="cofactor">
    <cofactor evidence="1">
        <name>[3Fe-4S] cluster</name>
        <dbReference type="ChEBI" id="CHEBI:21137"/>
    </cofactor>
</comment>
<keyword evidence="6 8" id="KW-0411">Iron-sulfur</keyword>
<evidence type="ECO:0000256" key="5">
    <source>
        <dbReference type="ARBA" id="ARBA00023004"/>
    </source>
</evidence>
<evidence type="ECO:0000256" key="3">
    <source>
        <dbReference type="ARBA" id="ARBA00022723"/>
    </source>
</evidence>
<dbReference type="InterPro" id="IPR051269">
    <property type="entry name" value="Fe-S_cluster_ET"/>
</dbReference>
<accession>A0A238ZH47</accession>
<dbReference type="PRINTS" id="PR00352">
    <property type="entry name" value="3FE4SFRDOXIN"/>
</dbReference>
<reference evidence="10 11" key="1">
    <citation type="submission" date="2017-06" db="EMBL/GenBank/DDBJ databases">
        <authorList>
            <person name="Kim H.J."/>
            <person name="Triplett B.A."/>
        </authorList>
    </citation>
    <scope>NUCLEOTIDE SEQUENCE [LARGE SCALE GENOMIC DNA]</scope>
    <source>
        <strain evidence="10 11">DSM 45207</strain>
    </source>
</reference>
<keyword evidence="5 8" id="KW-0408">Iron</keyword>
<sequence>MKVVVDYGKCTGLGICESLAPDVFEVNDDGELELKQSSVPEGQLEDVEAAVEGCPTEALRLEPDDSSADTE</sequence>
<dbReference type="PANTHER" id="PTHR36923">
    <property type="entry name" value="FERREDOXIN"/>
    <property type="match status" value="1"/>
</dbReference>
<dbReference type="EMBL" id="FZNW01000021">
    <property type="protein sequence ID" value="SNR82795.1"/>
    <property type="molecule type" value="Genomic_DNA"/>
</dbReference>
<evidence type="ECO:0000256" key="7">
    <source>
        <dbReference type="ARBA" id="ARBA00023291"/>
    </source>
</evidence>
<evidence type="ECO:0000256" key="4">
    <source>
        <dbReference type="ARBA" id="ARBA00022982"/>
    </source>
</evidence>
<dbReference type="PANTHER" id="PTHR36923:SF3">
    <property type="entry name" value="FERREDOXIN"/>
    <property type="match status" value="1"/>
</dbReference>
<organism evidence="10 11">
    <name type="scientific">Haloechinothrix alba</name>
    <dbReference type="NCBI Taxonomy" id="664784"/>
    <lineage>
        <taxon>Bacteria</taxon>
        <taxon>Bacillati</taxon>
        <taxon>Actinomycetota</taxon>
        <taxon>Actinomycetes</taxon>
        <taxon>Pseudonocardiales</taxon>
        <taxon>Pseudonocardiaceae</taxon>
        <taxon>Haloechinothrix</taxon>
    </lineage>
</organism>
<proteinExistence type="predicted"/>
<evidence type="ECO:0000256" key="6">
    <source>
        <dbReference type="ARBA" id="ARBA00023014"/>
    </source>
</evidence>
<name>A0A238ZH47_9PSEU</name>
<dbReference type="SUPFAM" id="SSF54862">
    <property type="entry name" value="4Fe-4S ferredoxins"/>
    <property type="match status" value="1"/>
</dbReference>
<dbReference type="InterPro" id="IPR017896">
    <property type="entry name" value="4Fe4S_Fe-S-bd"/>
</dbReference>
<dbReference type="GO" id="GO:0051538">
    <property type="term" value="F:3 iron, 4 sulfur cluster binding"/>
    <property type="evidence" value="ECO:0007669"/>
    <property type="project" value="UniProtKB-KW"/>
</dbReference>
<evidence type="ECO:0000256" key="1">
    <source>
        <dbReference type="ARBA" id="ARBA00001927"/>
    </source>
</evidence>
<evidence type="ECO:0000259" key="9">
    <source>
        <dbReference type="PROSITE" id="PS51379"/>
    </source>
</evidence>
<gene>
    <name evidence="10" type="ORF">SAMN06265360_12180</name>
</gene>
<protein>
    <recommendedName>
        <fullName evidence="8">Ferredoxin</fullName>
    </recommendedName>
</protein>
<comment type="function">
    <text evidence="8">Ferredoxins are iron-sulfur proteins that transfer electrons in a wide variety of metabolic reactions.</text>
</comment>
<dbReference type="InterPro" id="IPR001080">
    <property type="entry name" value="3Fe4S_ferredoxin"/>
</dbReference>
<feature type="domain" description="4Fe-4S ferredoxin-type" evidence="9">
    <location>
        <begin position="1"/>
        <end position="29"/>
    </location>
</feature>
<dbReference type="GO" id="GO:0009055">
    <property type="term" value="F:electron transfer activity"/>
    <property type="evidence" value="ECO:0007669"/>
    <property type="project" value="UniProtKB-UniRule"/>
</dbReference>
<dbReference type="RefSeq" id="WP_089302988.1">
    <property type="nucleotide sequence ID" value="NZ_FZNW01000021.1"/>
</dbReference>
<dbReference type="OrthoDB" id="3215002at2"/>
<keyword evidence="3 8" id="KW-0479">Metal-binding</keyword>
<dbReference type="PROSITE" id="PS51379">
    <property type="entry name" value="4FE4S_FER_2"/>
    <property type="match status" value="1"/>
</dbReference>
<keyword evidence="7" id="KW-0003">3Fe-4S</keyword>
<keyword evidence="4 8" id="KW-0249">Electron transport</keyword>
<evidence type="ECO:0000256" key="2">
    <source>
        <dbReference type="ARBA" id="ARBA00022448"/>
    </source>
</evidence>
<dbReference type="Proteomes" id="UP000198348">
    <property type="component" value="Unassembled WGS sequence"/>
</dbReference>
<evidence type="ECO:0000313" key="11">
    <source>
        <dbReference type="Proteomes" id="UP000198348"/>
    </source>
</evidence>
<dbReference type="Gene3D" id="3.30.70.20">
    <property type="match status" value="1"/>
</dbReference>